<keyword evidence="3" id="KW-1185">Reference proteome</keyword>
<dbReference type="RefSeq" id="WP_345433122.1">
    <property type="nucleotide sequence ID" value="NZ_BAABHK010000006.1"/>
</dbReference>
<dbReference type="Gene3D" id="1.10.10.10">
    <property type="entry name" value="Winged helix-like DNA-binding domain superfamily/Winged helix DNA-binding domain"/>
    <property type="match status" value="1"/>
</dbReference>
<reference evidence="3" key="1">
    <citation type="journal article" date="2019" name="Int. J. Syst. Evol. Microbiol.">
        <title>The Global Catalogue of Microorganisms (GCM) 10K type strain sequencing project: providing services to taxonomists for standard genome sequencing and annotation.</title>
        <authorList>
            <consortium name="The Broad Institute Genomics Platform"/>
            <consortium name="The Broad Institute Genome Sequencing Center for Infectious Disease"/>
            <person name="Wu L."/>
            <person name="Ma J."/>
        </authorList>
    </citation>
    <scope>NUCLEOTIDE SEQUENCE [LARGE SCALE GENOMIC DNA]</scope>
    <source>
        <strain evidence="3">JCM 17939</strain>
    </source>
</reference>
<dbReference type="InterPro" id="IPR000600">
    <property type="entry name" value="ROK"/>
</dbReference>
<dbReference type="Pfam" id="PF00480">
    <property type="entry name" value="ROK"/>
    <property type="match status" value="1"/>
</dbReference>
<dbReference type="EMBL" id="BAABHK010000006">
    <property type="protein sequence ID" value="GAA4628894.1"/>
    <property type="molecule type" value="Genomic_DNA"/>
</dbReference>
<dbReference type="InterPro" id="IPR036388">
    <property type="entry name" value="WH-like_DNA-bd_sf"/>
</dbReference>
<comment type="caution">
    <text evidence="2">The sequence shown here is derived from an EMBL/GenBank/DDBJ whole genome shotgun (WGS) entry which is preliminary data.</text>
</comment>
<name>A0ABP8UFT9_9ACTN</name>
<proteinExistence type="inferred from homology"/>
<dbReference type="Proteomes" id="UP001501442">
    <property type="component" value="Unassembled WGS sequence"/>
</dbReference>
<dbReference type="SUPFAM" id="SSF53067">
    <property type="entry name" value="Actin-like ATPase domain"/>
    <property type="match status" value="1"/>
</dbReference>
<evidence type="ECO:0000256" key="1">
    <source>
        <dbReference type="ARBA" id="ARBA00006479"/>
    </source>
</evidence>
<accession>A0ABP8UFT9</accession>
<organism evidence="2 3">
    <name type="scientific">Actinoallomurus vinaceus</name>
    <dbReference type="NCBI Taxonomy" id="1080074"/>
    <lineage>
        <taxon>Bacteria</taxon>
        <taxon>Bacillati</taxon>
        <taxon>Actinomycetota</taxon>
        <taxon>Actinomycetes</taxon>
        <taxon>Streptosporangiales</taxon>
        <taxon>Thermomonosporaceae</taxon>
        <taxon>Actinoallomurus</taxon>
    </lineage>
</organism>
<protein>
    <submittedName>
        <fullName evidence="2">ROK family transcriptional regulator</fullName>
    </submittedName>
</protein>
<gene>
    <name evidence="2" type="ORF">GCM10023196_047210</name>
</gene>
<dbReference type="InterPro" id="IPR036390">
    <property type="entry name" value="WH_DNA-bd_sf"/>
</dbReference>
<sequence length="401" mass="41699">MTRRRIRGSTQDDVRRHNLGTILTEVHRHGCRSRAELTAEMGLNRSTIGDLVAELVEAGLVLERSASARGRAGRPSLEVVPCPDAAYVLAVDLGVRHLVVARVGLGGDVLDRVEAEPGRDWSELDATVDAIVEACRRLRVGAPDGARCVGVGLSVPGVVRQEDGLLRFAPNLGWIDLPLGARLGERLDLPAFLANDADLGALAEHWRGAAVGYDHVVVISGEIGIGGGILVGGRPLRGRGGYAGEIGHLRVNPDGRLCRCGSVGCLETEAGVEALLGAAGRPVDGGLRAYREVLARVAAGEPKAAEAAAGVARWLGAGVGMLVNTFNPDIVVLGGPLGELFAVTEDVVRRTVARSSLVAPHEQVRLAVSALGTDAQVIGAAELAFAPLLEDPIGVLTSLAA</sequence>
<dbReference type="PANTHER" id="PTHR18964:SF149">
    <property type="entry name" value="BIFUNCTIONAL UDP-N-ACETYLGLUCOSAMINE 2-EPIMERASE_N-ACETYLMANNOSAMINE KINASE"/>
    <property type="match status" value="1"/>
</dbReference>
<dbReference type="PANTHER" id="PTHR18964">
    <property type="entry name" value="ROK (REPRESSOR, ORF, KINASE) FAMILY"/>
    <property type="match status" value="1"/>
</dbReference>
<dbReference type="SUPFAM" id="SSF46785">
    <property type="entry name" value="Winged helix' DNA-binding domain"/>
    <property type="match status" value="1"/>
</dbReference>
<evidence type="ECO:0000313" key="2">
    <source>
        <dbReference type="EMBL" id="GAA4628894.1"/>
    </source>
</evidence>
<evidence type="ECO:0000313" key="3">
    <source>
        <dbReference type="Proteomes" id="UP001501442"/>
    </source>
</evidence>
<dbReference type="InterPro" id="IPR043129">
    <property type="entry name" value="ATPase_NBD"/>
</dbReference>
<dbReference type="Gene3D" id="3.30.420.40">
    <property type="match status" value="2"/>
</dbReference>
<comment type="similarity">
    <text evidence="1">Belongs to the ROK (NagC/XylR) family.</text>
</comment>